<comment type="caution">
    <text evidence="1">The sequence shown here is derived from an EMBL/GenBank/DDBJ whole genome shotgun (WGS) entry which is preliminary data.</text>
</comment>
<dbReference type="EMBL" id="JAIRAU010000043">
    <property type="protein sequence ID" value="MBZ5713562.1"/>
    <property type="molecule type" value="Genomic_DNA"/>
</dbReference>
<gene>
    <name evidence="1" type="ORF">K7C98_30380</name>
</gene>
<accession>A0ABS7TZ56</accession>
<dbReference type="RefSeq" id="WP_224195300.1">
    <property type="nucleotide sequence ID" value="NZ_JAIRAU010000043.1"/>
</dbReference>
<dbReference type="Proteomes" id="UP001139031">
    <property type="component" value="Unassembled WGS sequence"/>
</dbReference>
<evidence type="ECO:0000313" key="1">
    <source>
        <dbReference type="EMBL" id="MBZ5713562.1"/>
    </source>
</evidence>
<sequence>MDEIAEVCEQACPIQFECGFASEGKTLEDCLEGCPANFKAIRDACRADFEVFACLSTLSCSEYFEYKEALDRKIGTFGDPPPFPCQAEVIASARECDGVEGI</sequence>
<keyword evidence="2" id="KW-1185">Reference proteome</keyword>
<proteinExistence type="predicted"/>
<evidence type="ECO:0000313" key="2">
    <source>
        <dbReference type="Proteomes" id="UP001139031"/>
    </source>
</evidence>
<organism evidence="1 2">
    <name type="scientific">Nannocystis pusilla</name>
    <dbReference type="NCBI Taxonomy" id="889268"/>
    <lineage>
        <taxon>Bacteria</taxon>
        <taxon>Pseudomonadati</taxon>
        <taxon>Myxococcota</taxon>
        <taxon>Polyangia</taxon>
        <taxon>Nannocystales</taxon>
        <taxon>Nannocystaceae</taxon>
        <taxon>Nannocystis</taxon>
    </lineage>
</organism>
<protein>
    <submittedName>
        <fullName evidence="1">Uncharacterized protein</fullName>
    </submittedName>
</protein>
<name>A0ABS7TZ56_9BACT</name>
<reference evidence="1" key="1">
    <citation type="submission" date="2021-08" db="EMBL/GenBank/DDBJ databases">
        <authorList>
            <person name="Stevens D.C."/>
        </authorList>
    </citation>
    <scope>NUCLEOTIDE SEQUENCE</scope>
    <source>
        <strain evidence="1">DSM 53165</strain>
    </source>
</reference>